<keyword evidence="1" id="KW-0678">Repressor</keyword>
<protein>
    <submittedName>
        <fullName evidence="7">Helix-turn-helix transcriptional regulator</fullName>
    </submittedName>
</protein>
<organism evidence="7 8">
    <name type="scientific">Marinobacter adhaerens</name>
    <dbReference type="NCBI Taxonomy" id="1033846"/>
    <lineage>
        <taxon>Bacteria</taxon>
        <taxon>Pseudomonadati</taxon>
        <taxon>Pseudomonadota</taxon>
        <taxon>Gammaproteobacteria</taxon>
        <taxon>Pseudomonadales</taxon>
        <taxon>Marinobacteraceae</taxon>
        <taxon>Marinobacter</taxon>
    </lineage>
</organism>
<dbReference type="SMART" id="SM00342">
    <property type="entry name" value="HTH_ARAC"/>
    <property type="match status" value="1"/>
</dbReference>
<reference evidence="7 8" key="1">
    <citation type="submission" date="2020-03" db="EMBL/GenBank/DDBJ databases">
        <title>Metagenomic, metatranscriptomic, and metabolomic analyses revealed the key microbes and metabolic features during the fermentation of ganjang, Korean traditional soy sauce.</title>
        <authorList>
            <person name="Chun B.H."/>
            <person name="Jeon C.O."/>
        </authorList>
    </citation>
    <scope>NUCLEOTIDE SEQUENCE [LARGE SCALE GENOMIC DNA]</scope>
    <source>
        <strain evidence="7 8">KG14</strain>
    </source>
</reference>
<evidence type="ECO:0000259" key="6">
    <source>
        <dbReference type="PROSITE" id="PS01124"/>
    </source>
</evidence>
<dbReference type="PRINTS" id="PR00032">
    <property type="entry name" value="HTHARAC"/>
</dbReference>
<dbReference type="Gene3D" id="1.10.10.60">
    <property type="entry name" value="Homeodomain-like"/>
    <property type="match status" value="1"/>
</dbReference>
<dbReference type="PROSITE" id="PS01124">
    <property type="entry name" value="HTH_ARAC_FAMILY_2"/>
    <property type="match status" value="1"/>
</dbReference>
<evidence type="ECO:0000256" key="3">
    <source>
        <dbReference type="ARBA" id="ARBA00023125"/>
    </source>
</evidence>
<gene>
    <name evidence="7" type="ORF">HLV39_14095</name>
</gene>
<sequence>MNRNYIEIPTLRELPGPVYFRYDEFGADTHAIPHRHQWGQLNFTARGVMQLEIDGRPFISPPNYAVWIPPNALHSCYNRESVVYRSVYIGLEHCQSLPDRPCAVSMSNVLKAILNDFAERDVTTPVSKTDLNLAQVLLDQLYLAPREADYLPYGSSPKVNQILEELRHNPGDNRPLASWAQQVFVSERTLARHFMQELGMSFGEWRQRLRFLAAIEALEQGRSVKELAFDMGYSSGSAFITMFQRQAGCTPEQYRRQQTFQAPL</sequence>
<dbReference type="InterPro" id="IPR011051">
    <property type="entry name" value="RmlC_Cupin_sf"/>
</dbReference>
<dbReference type="InterPro" id="IPR014710">
    <property type="entry name" value="RmlC-like_jellyroll"/>
</dbReference>
<dbReference type="SUPFAM" id="SSF46689">
    <property type="entry name" value="Homeodomain-like"/>
    <property type="match status" value="1"/>
</dbReference>
<feature type="domain" description="HTH araC/xylS-type" evidence="6">
    <location>
        <begin position="160"/>
        <end position="257"/>
    </location>
</feature>
<dbReference type="InterPro" id="IPR003313">
    <property type="entry name" value="AraC-bd"/>
</dbReference>
<dbReference type="Pfam" id="PF02311">
    <property type="entry name" value="AraC_binding"/>
    <property type="match status" value="1"/>
</dbReference>
<keyword evidence="2" id="KW-0805">Transcription regulation</keyword>
<dbReference type="Proteomes" id="UP000536442">
    <property type="component" value="Unassembled WGS sequence"/>
</dbReference>
<evidence type="ECO:0000313" key="8">
    <source>
        <dbReference type="Proteomes" id="UP000536442"/>
    </source>
</evidence>
<name>A0A851HTA4_9GAMM</name>
<dbReference type="Pfam" id="PF12833">
    <property type="entry name" value="HTH_18"/>
    <property type="match status" value="1"/>
</dbReference>
<dbReference type="PANTHER" id="PTHR11019">
    <property type="entry name" value="HTH-TYPE TRANSCRIPTIONAL REGULATOR NIMR"/>
    <property type="match status" value="1"/>
</dbReference>
<dbReference type="PANTHER" id="PTHR11019:SF190">
    <property type="entry name" value="ARAC-FAMILY REGULATORY PROTEIN"/>
    <property type="match status" value="1"/>
</dbReference>
<evidence type="ECO:0000256" key="5">
    <source>
        <dbReference type="ARBA" id="ARBA00023163"/>
    </source>
</evidence>
<evidence type="ECO:0000313" key="7">
    <source>
        <dbReference type="EMBL" id="NWN92624.1"/>
    </source>
</evidence>
<dbReference type="CDD" id="cd06124">
    <property type="entry name" value="cupin_NimR-like_N"/>
    <property type="match status" value="1"/>
</dbReference>
<accession>A0A851HTA4</accession>
<dbReference type="EMBL" id="JABEVQ010000007">
    <property type="protein sequence ID" value="NWN92624.1"/>
    <property type="molecule type" value="Genomic_DNA"/>
</dbReference>
<dbReference type="AlphaFoldDB" id="A0A851HTA4"/>
<keyword evidence="4" id="KW-0010">Activator</keyword>
<keyword evidence="3" id="KW-0238">DNA-binding</keyword>
<dbReference type="InterPro" id="IPR020449">
    <property type="entry name" value="Tscrpt_reg_AraC-type_HTH"/>
</dbReference>
<evidence type="ECO:0000256" key="2">
    <source>
        <dbReference type="ARBA" id="ARBA00023015"/>
    </source>
</evidence>
<dbReference type="Gene3D" id="2.60.120.10">
    <property type="entry name" value="Jelly Rolls"/>
    <property type="match status" value="1"/>
</dbReference>
<dbReference type="GO" id="GO:0003700">
    <property type="term" value="F:DNA-binding transcription factor activity"/>
    <property type="evidence" value="ECO:0007669"/>
    <property type="project" value="InterPro"/>
</dbReference>
<proteinExistence type="predicted"/>
<dbReference type="GO" id="GO:0043565">
    <property type="term" value="F:sequence-specific DNA binding"/>
    <property type="evidence" value="ECO:0007669"/>
    <property type="project" value="InterPro"/>
</dbReference>
<dbReference type="SUPFAM" id="SSF51182">
    <property type="entry name" value="RmlC-like cupins"/>
    <property type="match status" value="1"/>
</dbReference>
<dbReference type="InterPro" id="IPR009057">
    <property type="entry name" value="Homeodomain-like_sf"/>
</dbReference>
<evidence type="ECO:0000256" key="4">
    <source>
        <dbReference type="ARBA" id="ARBA00023159"/>
    </source>
</evidence>
<keyword evidence="5" id="KW-0804">Transcription</keyword>
<dbReference type="InterPro" id="IPR018060">
    <property type="entry name" value="HTH_AraC"/>
</dbReference>
<keyword evidence="8" id="KW-1185">Reference proteome</keyword>
<comment type="caution">
    <text evidence="7">The sequence shown here is derived from an EMBL/GenBank/DDBJ whole genome shotgun (WGS) entry which is preliminary data.</text>
</comment>
<dbReference type="FunFam" id="1.10.10.60:FF:000132">
    <property type="entry name" value="AraC family transcriptional regulator"/>
    <property type="match status" value="1"/>
</dbReference>
<evidence type="ECO:0000256" key="1">
    <source>
        <dbReference type="ARBA" id="ARBA00022491"/>
    </source>
</evidence>